<dbReference type="CDD" id="cd00515">
    <property type="entry name" value="HAM1"/>
    <property type="match status" value="1"/>
</dbReference>
<evidence type="ECO:0000256" key="2">
    <source>
        <dbReference type="ARBA" id="ARBA00022801"/>
    </source>
</evidence>
<dbReference type="GO" id="GO:0005737">
    <property type="term" value="C:cytoplasm"/>
    <property type="evidence" value="ECO:0007669"/>
    <property type="project" value="TreeGrafter"/>
</dbReference>
<proteinExistence type="inferred from homology"/>
<dbReference type="SUPFAM" id="SSF52972">
    <property type="entry name" value="ITPase-like"/>
    <property type="match status" value="1"/>
</dbReference>
<dbReference type="Gene3D" id="3.90.950.10">
    <property type="match status" value="1"/>
</dbReference>
<dbReference type="InterPro" id="IPR029001">
    <property type="entry name" value="ITPase-like_fam"/>
</dbReference>
<comment type="similarity">
    <text evidence="1">Belongs to the HAM1 NTPase family.</text>
</comment>
<organism evidence="3">
    <name type="scientific">uncultured Rubrobacteraceae bacterium</name>
    <dbReference type="NCBI Taxonomy" id="349277"/>
    <lineage>
        <taxon>Bacteria</taxon>
        <taxon>Bacillati</taxon>
        <taxon>Actinomycetota</taxon>
        <taxon>Rubrobacteria</taxon>
        <taxon>Rubrobacterales</taxon>
        <taxon>Rubrobacteraceae</taxon>
        <taxon>environmental samples</taxon>
    </lineage>
</organism>
<dbReference type="PANTHER" id="PTHR11067:SF9">
    <property type="entry name" value="INOSINE TRIPHOSPHATE PYROPHOSPHATASE"/>
    <property type="match status" value="1"/>
</dbReference>
<dbReference type="GO" id="GO:0009143">
    <property type="term" value="P:nucleoside triphosphate catabolic process"/>
    <property type="evidence" value="ECO:0007669"/>
    <property type="project" value="InterPro"/>
</dbReference>
<accession>A0A6J4PMD3</accession>
<dbReference type="PANTHER" id="PTHR11067">
    <property type="entry name" value="INOSINE TRIPHOSPHATE PYROPHOSPHATASE/HAM1 PROTEIN"/>
    <property type="match status" value="1"/>
</dbReference>
<name>A0A6J4PMD3_9ACTN</name>
<evidence type="ECO:0000313" key="3">
    <source>
        <dbReference type="EMBL" id="CAA9416968.1"/>
    </source>
</evidence>
<keyword evidence="2" id="KW-0378">Hydrolase</keyword>
<reference evidence="3" key="1">
    <citation type="submission" date="2020-02" db="EMBL/GenBank/DDBJ databases">
        <authorList>
            <person name="Meier V. D."/>
        </authorList>
    </citation>
    <scope>NUCLEOTIDE SEQUENCE</scope>
    <source>
        <strain evidence="3">AVDCRST_MAG78</strain>
    </source>
</reference>
<dbReference type="AlphaFoldDB" id="A0A6J4PMD3"/>
<protein>
    <recommendedName>
        <fullName evidence="4">Nucleoside 5-triphosphatase RdgB (DHAPTP, dITP, XTP-specific)</fullName>
    </recommendedName>
</protein>
<dbReference type="Pfam" id="PF01725">
    <property type="entry name" value="Ham1p_like"/>
    <property type="match status" value="1"/>
</dbReference>
<evidence type="ECO:0008006" key="4">
    <source>
        <dbReference type="Google" id="ProtNLM"/>
    </source>
</evidence>
<dbReference type="GO" id="GO:0047429">
    <property type="term" value="F:nucleoside triphosphate diphosphatase activity"/>
    <property type="evidence" value="ECO:0007669"/>
    <property type="project" value="InterPro"/>
</dbReference>
<dbReference type="InterPro" id="IPR002637">
    <property type="entry name" value="RdgB/HAM1"/>
</dbReference>
<dbReference type="EMBL" id="CADCVB010000057">
    <property type="protein sequence ID" value="CAA9416968.1"/>
    <property type="molecule type" value="Genomic_DNA"/>
</dbReference>
<gene>
    <name evidence="3" type="ORF">AVDCRST_MAG78-756</name>
</gene>
<evidence type="ECO:0000256" key="1">
    <source>
        <dbReference type="ARBA" id="ARBA00008023"/>
    </source>
</evidence>
<sequence>MTGNHNKAREAAEILGIELRSIALDLLEMQDLDVAQVAAVKAAAAREVLDAPDSPILVEDSGIMVEAWNGLPGALTKWFLASVGNEGILRMLSGEEDRSARAVCAVAIAFADGSVRVFLGEVGGMIAPEPRGSGGFGWDPIFIPEGYSETYAELGPRKHEDSHRARALKAAREALRAGPEVPPPSR</sequence>